<organism evidence="2 3">
    <name type="scientific">Pichia inconspicua</name>
    <dbReference type="NCBI Taxonomy" id="52247"/>
    <lineage>
        <taxon>Eukaryota</taxon>
        <taxon>Fungi</taxon>
        <taxon>Dikarya</taxon>
        <taxon>Ascomycota</taxon>
        <taxon>Saccharomycotina</taxon>
        <taxon>Pichiomycetes</taxon>
        <taxon>Pichiales</taxon>
        <taxon>Pichiaceae</taxon>
        <taxon>Pichia</taxon>
    </lineage>
</organism>
<reference evidence="2 3" key="1">
    <citation type="journal article" date="2019" name="Front. Genet.">
        <title>Whole-Genome Sequencing of the Opportunistic Yeast Pathogen Candida inconspicua Uncovers Its Hybrid Origin.</title>
        <authorList>
            <person name="Mixao V."/>
            <person name="Hansen A.P."/>
            <person name="Saus E."/>
            <person name="Boekhout T."/>
            <person name="Lass-Florl C."/>
            <person name="Gabaldon T."/>
        </authorList>
    </citation>
    <scope>NUCLEOTIDE SEQUENCE [LARGE SCALE GENOMIC DNA]</scope>
    <source>
        <strain evidence="2 3">CBS 180</strain>
    </source>
</reference>
<proteinExistence type="predicted"/>
<name>A0A4V4NFN7_9ASCO</name>
<accession>A0A4V4NFN7</accession>
<protein>
    <recommendedName>
        <fullName evidence="4">Mediator complex subunit 11</fullName>
    </recommendedName>
</protein>
<feature type="region of interest" description="Disordered" evidence="1">
    <location>
        <begin position="1"/>
        <end position="25"/>
    </location>
</feature>
<keyword evidence="3" id="KW-1185">Reference proteome</keyword>
<sequence>MSVSGSASSYGTMQDGDRIEASAVSVDDNTNCRERIAAIEGAEENLVSFLSSFGKLLENPGNPDTEVNKKLIVDCYTNLSDASIIFRRELKLLEQSLRVPPTLLKKDESATAKKLNSLLNKGH</sequence>
<dbReference type="EMBL" id="SELW01000408">
    <property type="protein sequence ID" value="TID28280.1"/>
    <property type="molecule type" value="Genomic_DNA"/>
</dbReference>
<gene>
    <name evidence="2" type="ORF">CANINC_002593</name>
</gene>
<dbReference type="AlphaFoldDB" id="A0A4V4NFN7"/>
<dbReference type="Gene3D" id="1.10.287.3490">
    <property type="match status" value="1"/>
</dbReference>
<comment type="caution">
    <text evidence="2">The sequence shown here is derived from an EMBL/GenBank/DDBJ whole genome shotgun (WGS) entry which is preliminary data.</text>
</comment>
<feature type="compositionally biased region" description="Polar residues" evidence="1">
    <location>
        <begin position="1"/>
        <end position="12"/>
    </location>
</feature>
<evidence type="ECO:0000313" key="3">
    <source>
        <dbReference type="Proteomes" id="UP000307173"/>
    </source>
</evidence>
<evidence type="ECO:0008006" key="4">
    <source>
        <dbReference type="Google" id="ProtNLM"/>
    </source>
</evidence>
<evidence type="ECO:0000313" key="2">
    <source>
        <dbReference type="EMBL" id="TID28280.1"/>
    </source>
</evidence>
<dbReference type="Proteomes" id="UP000307173">
    <property type="component" value="Unassembled WGS sequence"/>
</dbReference>
<evidence type="ECO:0000256" key="1">
    <source>
        <dbReference type="SAM" id="MobiDB-lite"/>
    </source>
</evidence>